<dbReference type="AlphaFoldDB" id="A0AAE9WEG0"/>
<dbReference type="GO" id="GO:0043161">
    <property type="term" value="P:proteasome-mediated ubiquitin-dependent protein catabolic process"/>
    <property type="evidence" value="ECO:0007669"/>
    <property type="project" value="TreeGrafter"/>
</dbReference>
<comment type="similarity">
    <text evidence="1">Belongs to the GID4/VID24 family.</text>
</comment>
<sequence length="194" mass="22922">MFESSYLRNGAQFHGIQKSDGNKTFDVSVTVLHVNTEQSMLCGFFKISGLSGNNSSLTTYFEAEIIGDKYGFLTRWPEWGASESTDYKHWKRLGAFQYAKRKVPLRRIKPYDPWKKGTIYMRWKELAMLDKVNDFQFRSRNSSSDVSFEGFYYIAFSQRTGRISGYYYHYKFDHFQYLELDPVLNRTFPVLEFL</sequence>
<dbReference type="Pfam" id="PF09783">
    <property type="entry name" value="Vac_ImportDeg"/>
    <property type="match status" value="1"/>
</dbReference>
<dbReference type="GeneID" id="80876721"/>
<dbReference type="Proteomes" id="UP001212411">
    <property type="component" value="Chromosome 2"/>
</dbReference>
<reference evidence="2 3" key="1">
    <citation type="journal article" date="2023" name="G3 (Bethesda)">
        <title>A high-quality reference genome for the fission yeast Schizosaccharomyces osmophilus.</title>
        <authorList>
            <person name="Jia G.S."/>
            <person name="Zhang W.C."/>
            <person name="Liang Y."/>
            <person name="Liu X.H."/>
            <person name="Rhind N."/>
            <person name="Pidoux A."/>
            <person name="Brysch-Herzberg M."/>
            <person name="Du L.L."/>
        </authorList>
    </citation>
    <scope>NUCLEOTIDE SEQUENCE [LARGE SCALE GENOMIC DNA]</scope>
    <source>
        <strain evidence="2 3">CBS 15793</strain>
    </source>
</reference>
<dbReference type="KEGG" id="som:SOMG_03241"/>
<proteinExistence type="inferred from homology"/>
<evidence type="ECO:0000313" key="3">
    <source>
        <dbReference type="Proteomes" id="UP001212411"/>
    </source>
</evidence>
<keyword evidence="3" id="KW-1185">Reference proteome</keyword>
<dbReference type="GO" id="GO:0006623">
    <property type="term" value="P:protein targeting to vacuole"/>
    <property type="evidence" value="ECO:0007669"/>
    <property type="project" value="TreeGrafter"/>
</dbReference>
<dbReference type="PANTHER" id="PTHR14534:SF3">
    <property type="entry name" value="GID COMPLEX SUBUNIT 4 HOMOLOG"/>
    <property type="match status" value="1"/>
</dbReference>
<dbReference type="GO" id="GO:0007039">
    <property type="term" value="P:protein catabolic process in the vacuole"/>
    <property type="evidence" value="ECO:0007669"/>
    <property type="project" value="TreeGrafter"/>
</dbReference>
<evidence type="ECO:0000313" key="2">
    <source>
        <dbReference type="EMBL" id="WBW74139.1"/>
    </source>
</evidence>
<name>A0AAE9WEG0_9SCHI</name>
<dbReference type="RefSeq" id="XP_056038382.1">
    <property type="nucleotide sequence ID" value="XM_056182032.1"/>
</dbReference>
<dbReference type="PANTHER" id="PTHR14534">
    <property type="entry name" value="VACUOLAR IMPORT AND DEGRADATION PROTEIN 24"/>
    <property type="match status" value="1"/>
</dbReference>
<protein>
    <submittedName>
        <fullName evidence="2">GID complex subunit Gid4</fullName>
    </submittedName>
</protein>
<dbReference type="GO" id="GO:0005773">
    <property type="term" value="C:vacuole"/>
    <property type="evidence" value="ECO:0007669"/>
    <property type="project" value="GOC"/>
</dbReference>
<organism evidence="2 3">
    <name type="scientific">Schizosaccharomyces osmophilus</name>
    <dbReference type="NCBI Taxonomy" id="2545709"/>
    <lineage>
        <taxon>Eukaryota</taxon>
        <taxon>Fungi</taxon>
        <taxon>Dikarya</taxon>
        <taxon>Ascomycota</taxon>
        <taxon>Taphrinomycotina</taxon>
        <taxon>Schizosaccharomycetes</taxon>
        <taxon>Schizosaccharomycetales</taxon>
        <taxon>Schizosaccharomycetaceae</taxon>
        <taxon>Schizosaccharomyces</taxon>
    </lineage>
</organism>
<dbReference type="GO" id="GO:0034657">
    <property type="term" value="C:GID complex"/>
    <property type="evidence" value="ECO:0007669"/>
    <property type="project" value="TreeGrafter"/>
</dbReference>
<accession>A0AAE9WEG0</accession>
<dbReference type="InterPro" id="IPR018618">
    <property type="entry name" value="GID4/10-like"/>
</dbReference>
<dbReference type="EMBL" id="CP115612">
    <property type="protein sequence ID" value="WBW74139.1"/>
    <property type="molecule type" value="Genomic_DNA"/>
</dbReference>
<gene>
    <name evidence="2" type="primary">gid4</name>
    <name evidence="2" type="ORF">SOMG_03241</name>
</gene>
<evidence type="ECO:0000256" key="1">
    <source>
        <dbReference type="ARBA" id="ARBA00061469"/>
    </source>
</evidence>
<dbReference type="GO" id="GO:0045721">
    <property type="term" value="P:negative regulation of gluconeogenesis"/>
    <property type="evidence" value="ECO:0007669"/>
    <property type="project" value="TreeGrafter"/>
</dbReference>